<dbReference type="RefSeq" id="WP_129082582.1">
    <property type="nucleotide sequence ID" value="NZ_CP041070.1"/>
</dbReference>
<evidence type="ECO:0000313" key="3">
    <source>
        <dbReference type="Proteomes" id="UP000290191"/>
    </source>
</evidence>
<dbReference type="Proteomes" id="UP000290191">
    <property type="component" value="Unassembled WGS sequence"/>
</dbReference>
<sequence length="84" mass="9190">MLPFIAGIAAGAVAVVAYNNNKKIRKNVNEGAKKAKHLAQEGYEKTKEFAKDVKASVDEKVESLKSKKEEKKIEKEGETANGNE</sequence>
<reference evidence="2 3" key="1">
    <citation type="submission" date="2017-10" db="EMBL/GenBank/DDBJ databases">
        <title>Genomics of the genus Arcobacter.</title>
        <authorList>
            <person name="Perez-Cataluna A."/>
            <person name="Figueras M.J."/>
        </authorList>
    </citation>
    <scope>NUCLEOTIDE SEQUENCE [LARGE SCALE GENOMIC DNA]</scope>
    <source>
        <strain evidence="2 3">DSM 24636</strain>
    </source>
</reference>
<keyword evidence="3" id="KW-1185">Reference proteome</keyword>
<evidence type="ECO:0000256" key="1">
    <source>
        <dbReference type="SAM" id="MobiDB-lite"/>
    </source>
</evidence>
<gene>
    <name evidence="2" type="ORF">CRV06_11520</name>
</gene>
<evidence type="ECO:0008006" key="4">
    <source>
        <dbReference type="Google" id="ProtNLM"/>
    </source>
</evidence>
<dbReference type="EMBL" id="PDKO01000010">
    <property type="protein sequence ID" value="RXJ62053.1"/>
    <property type="molecule type" value="Genomic_DNA"/>
</dbReference>
<feature type="region of interest" description="Disordered" evidence="1">
    <location>
        <begin position="60"/>
        <end position="84"/>
    </location>
</feature>
<protein>
    <recommendedName>
        <fullName evidence="4">YtxH domain-containing protein</fullName>
    </recommendedName>
</protein>
<dbReference type="STRING" id="877500.GCA_000935065_00872"/>
<comment type="caution">
    <text evidence="2">The sequence shown here is derived from an EMBL/GenBank/DDBJ whole genome shotgun (WGS) entry which is preliminary data.</text>
</comment>
<organism evidence="2 3">
    <name type="scientific">Halarcobacter anaerophilus</name>
    <dbReference type="NCBI Taxonomy" id="877500"/>
    <lineage>
        <taxon>Bacteria</taxon>
        <taxon>Pseudomonadati</taxon>
        <taxon>Campylobacterota</taxon>
        <taxon>Epsilonproteobacteria</taxon>
        <taxon>Campylobacterales</taxon>
        <taxon>Arcobacteraceae</taxon>
        <taxon>Halarcobacter</taxon>
    </lineage>
</organism>
<accession>A0A4Q0XXT5</accession>
<evidence type="ECO:0000313" key="2">
    <source>
        <dbReference type="EMBL" id="RXJ62053.1"/>
    </source>
</evidence>
<dbReference type="AlphaFoldDB" id="A0A4Q0XXT5"/>
<name>A0A4Q0XXT5_9BACT</name>
<proteinExistence type="predicted"/>
<feature type="compositionally biased region" description="Basic and acidic residues" evidence="1">
    <location>
        <begin position="60"/>
        <end position="78"/>
    </location>
</feature>